<dbReference type="InterPro" id="IPR000160">
    <property type="entry name" value="GGDEF_dom"/>
</dbReference>
<keyword evidence="1" id="KW-0472">Membrane</keyword>
<dbReference type="Pfam" id="PF00990">
    <property type="entry name" value="GGDEF"/>
    <property type="match status" value="1"/>
</dbReference>
<keyword evidence="1" id="KW-0812">Transmembrane</keyword>
<feature type="domain" description="GGDEF" evidence="2">
    <location>
        <begin position="133"/>
        <end position="276"/>
    </location>
</feature>
<name>A0A7X2XWW9_9LACO</name>
<accession>A0A7X2XWW9</accession>
<dbReference type="SUPFAM" id="SSF55073">
    <property type="entry name" value="Nucleotide cyclase"/>
    <property type="match status" value="1"/>
</dbReference>
<dbReference type="InterPro" id="IPR029787">
    <property type="entry name" value="Nucleotide_cyclase"/>
</dbReference>
<evidence type="ECO:0000259" key="2">
    <source>
        <dbReference type="Pfam" id="PF00990"/>
    </source>
</evidence>
<dbReference type="Proteomes" id="UP000466388">
    <property type="component" value="Unassembled WGS sequence"/>
</dbReference>
<dbReference type="EMBL" id="WNJO01000003">
    <property type="protein sequence ID" value="MTV81801.1"/>
    <property type="molecule type" value="Genomic_DNA"/>
</dbReference>
<keyword evidence="1" id="KW-1133">Transmembrane helix</keyword>
<feature type="transmembrane region" description="Helical" evidence="1">
    <location>
        <begin position="12"/>
        <end position="31"/>
    </location>
</feature>
<evidence type="ECO:0000313" key="4">
    <source>
        <dbReference type="Proteomes" id="UP000466388"/>
    </source>
</evidence>
<proteinExistence type="predicted"/>
<comment type="caution">
    <text evidence="3">The sequence shown here is derived from an EMBL/GenBank/DDBJ whole genome shotgun (WGS) entry which is preliminary data.</text>
</comment>
<gene>
    <name evidence="3" type="ORF">GM612_03910</name>
</gene>
<organism evidence="3 4">
    <name type="scientific">Secundilactobacillus folii</name>
    <dbReference type="NCBI Taxonomy" id="2678357"/>
    <lineage>
        <taxon>Bacteria</taxon>
        <taxon>Bacillati</taxon>
        <taxon>Bacillota</taxon>
        <taxon>Bacilli</taxon>
        <taxon>Lactobacillales</taxon>
        <taxon>Lactobacillaceae</taxon>
        <taxon>Secundilactobacillus</taxon>
    </lineage>
</organism>
<dbReference type="InterPro" id="IPR043128">
    <property type="entry name" value="Rev_trsase/Diguanyl_cyclase"/>
</dbReference>
<dbReference type="Gene3D" id="3.30.70.270">
    <property type="match status" value="1"/>
</dbReference>
<sequence length="285" mass="33123">MNIDDHGKASLLADIGLVGFLTLIGLTTVLVDLSQHPIWSTVYLAITMMLMLVTYFYGLIPGLLSNLLFVFGQIVSAAYVSLQLHQEVPLRMTIWLVLPGLLCLTLAVMMRHQQELQLRNHQLRNRLVEQGAFDAQTNLRTMVAFQKDARMYLENHRQFNLPVTMLVIRIRYFQELEKMLSQEQSQRLLKLISSVLSQESRDNNLTYFLNRQTPTWGMILHTEERVAQEITERLKQHFNEQLARDPQLKMLDTSLIAGIACWNSEDMENPYDLMHRSIRETEYDV</sequence>
<dbReference type="RefSeq" id="WP_155431078.1">
    <property type="nucleotide sequence ID" value="NZ_WNJO01000003.1"/>
</dbReference>
<reference evidence="3 4" key="1">
    <citation type="submission" date="2019-11" db="EMBL/GenBank/DDBJ databases">
        <title>Lactobacillus sp. nov. CRM56-3, isolated from fermented tea leaves.</title>
        <authorList>
            <person name="Phuengjayaem S."/>
            <person name="Tanasupawat S."/>
        </authorList>
    </citation>
    <scope>NUCLEOTIDE SEQUENCE [LARGE SCALE GENOMIC DNA]</scope>
    <source>
        <strain evidence="3 4">CRM56-3</strain>
    </source>
</reference>
<feature type="transmembrane region" description="Helical" evidence="1">
    <location>
        <begin position="88"/>
        <end position="109"/>
    </location>
</feature>
<dbReference type="AlphaFoldDB" id="A0A7X2XWW9"/>
<evidence type="ECO:0000313" key="3">
    <source>
        <dbReference type="EMBL" id="MTV81801.1"/>
    </source>
</evidence>
<evidence type="ECO:0000256" key="1">
    <source>
        <dbReference type="SAM" id="Phobius"/>
    </source>
</evidence>
<protein>
    <submittedName>
        <fullName evidence="3">Diguanylate cyclase</fullName>
    </submittedName>
</protein>
<keyword evidence="4" id="KW-1185">Reference proteome</keyword>